<dbReference type="EMBL" id="MHSZ01000002">
    <property type="protein sequence ID" value="OHA54103.1"/>
    <property type="molecule type" value="Genomic_DNA"/>
</dbReference>
<dbReference type="PANTHER" id="PTHR46401">
    <property type="entry name" value="GLYCOSYLTRANSFERASE WBBK-RELATED"/>
    <property type="match status" value="1"/>
</dbReference>
<dbReference type="GO" id="GO:0016757">
    <property type="term" value="F:glycosyltransferase activity"/>
    <property type="evidence" value="ECO:0007669"/>
    <property type="project" value="InterPro"/>
</dbReference>
<evidence type="ECO:0000313" key="5">
    <source>
        <dbReference type="Proteomes" id="UP000177865"/>
    </source>
</evidence>
<keyword evidence="1" id="KW-0808">Transferase</keyword>
<feature type="domain" description="Glycosyl transferase family 1" evidence="2">
    <location>
        <begin position="190"/>
        <end position="313"/>
    </location>
</feature>
<accession>A0A1G2Q0L5</accession>
<dbReference type="SUPFAM" id="SSF53756">
    <property type="entry name" value="UDP-Glycosyltransferase/glycogen phosphorylase"/>
    <property type="match status" value="1"/>
</dbReference>
<evidence type="ECO:0008006" key="6">
    <source>
        <dbReference type="Google" id="ProtNLM"/>
    </source>
</evidence>
<dbReference type="Gene3D" id="3.40.50.2000">
    <property type="entry name" value="Glycogen Phosphorylase B"/>
    <property type="match status" value="2"/>
</dbReference>
<dbReference type="AlphaFoldDB" id="A0A1G2Q0L5"/>
<name>A0A1G2Q0L5_9BACT</name>
<dbReference type="Proteomes" id="UP000177865">
    <property type="component" value="Unassembled WGS sequence"/>
</dbReference>
<proteinExistence type="predicted"/>
<feature type="non-terminal residue" evidence="4">
    <location>
        <position position="317"/>
    </location>
</feature>
<feature type="domain" description="Glycosyltransferase subfamily 4-like N-terminal" evidence="3">
    <location>
        <begin position="13"/>
        <end position="167"/>
    </location>
</feature>
<feature type="non-terminal residue" evidence="4">
    <location>
        <position position="1"/>
    </location>
</feature>
<dbReference type="Pfam" id="PF00534">
    <property type="entry name" value="Glycos_transf_1"/>
    <property type="match status" value="1"/>
</dbReference>
<evidence type="ECO:0000313" key="4">
    <source>
        <dbReference type="EMBL" id="OHA54103.1"/>
    </source>
</evidence>
<evidence type="ECO:0000259" key="2">
    <source>
        <dbReference type="Pfam" id="PF00534"/>
    </source>
</evidence>
<evidence type="ECO:0000256" key="1">
    <source>
        <dbReference type="ARBA" id="ARBA00022679"/>
    </source>
</evidence>
<protein>
    <recommendedName>
        <fullName evidence="6">Glycosyltransferase subfamily 4-like N-terminal domain-containing protein</fullName>
    </recommendedName>
</protein>
<dbReference type="CDD" id="cd03809">
    <property type="entry name" value="GT4_MtfB-like"/>
    <property type="match status" value="1"/>
</dbReference>
<gene>
    <name evidence="4" type="ORF">A2991_03685</name>
</gene>
<sequence length="317" mass="35877">IGIDARMLGSAPGIGRYIARLTNELFLLERESEYVLFLREPSYSAYRPARERIRKVYAPERWYGWMEQLTLPWRFMRERFDLLFVPQFNVPLFLPRPFVVTIHDLTQLYVPGPAQLGSVFRRLAFRLVFSMAIRRARAVITVSEYTKREIIKNFSVPAHRIVVIPEGPGFSLKTEDAATSASPHSTFHIPDSRYILAVGVWRPHKNFEGLLEAFARLKSDPQHNDLLLILVGEEDPRYPEVRARILALGLTHAVRTPGVVQDTQLDQLYRNAAVVVIPSRYEGFGFVGLEALARGSPVAASSAAAIPEVLGDAALYF</sequence>
<comment type="caution">
    <text evidence="4">The sequence shown here is derived from an EMBL/GenBank/DDBJ whole genome shotgun (WGS) entry which is preliminary data.</text>
</comment>
<reference evidence="4 5" key="1">
    <citation type="journal article" date="2016" name="Nat. Commun.">
        <title>Thousands of microbial genomes shed light on interconnected biogeochemical processes in an aquifer system.</title>
        <authorList>
            <person name="Anantharaman K."/>
            <person name="Brown C.T."/>
            <person name="Hug L.A."/>
            <person name="Sharon I."/>
            <person name="Castelle C.J."/>
            <person name="Probst A.J."/>
            <person name="Thomas B.C."/>
            <person name="Singh A."/>
            <person name="Wilkins M.J."/>
            <person name="Karaoz U."/>
            <person name="Brodie E.L."/>
            <person name="Williams K.H."/>
            <person name="Hubbard S.S."/>
            <person name="Banfield J.F."/>
        </authorList>
    </citation>
    <scope>NUCLEOTIDE SEQUENCE [LARGE SCALE GENOMIC DNA]</scope>
</reference>
<organism evidence="4 5">
    <name type="scientific">Candidatus Terrybacteria bacterium RIFCSPLOWO2_01_FULL_58_14</name>
    <dbReference type="NCBI Taxonomy" id="1802369"/>
    <lineage>
        <taxon>Bacteria</taxon>
        <taxon>Candidatus Terryibacteriota</taxon>
    </lineage>
</organism>
<evidence type="ECO:0000259" key="3">
    <source>
        <dbReference type="Pfam" id="PF13439"/>
    </source>
</evidence>
<dbReference type="InterPro" id="IPR028098">
    <property type="entry name" value="Glyco_trans_4-like_N"/>
</dbReference>
<dbReference type="Pfam" id="PF13439">
    <property type="entry name" value="Glyco_transf_4"/>
    <property type="match status" value="1"/>
</dbReference>
<dbReference type="GO" id="GO:0009103">
    <property type="term" value="P:lipopolysaccharide biosynthetic process"/>
    <property type="evidence" value="ECO:0007669"/>
    <property type="project" value="TreeGrafter"/>
</dbReference>
<dbReference type="PANTHER" id="PTHR46401:SF2">
    <property type="entry name" value="GLYCOSYLTRANSFERASE WBBK-RELATED"/>
    <property type="match status" value="1"/>
</dbReference>
<dbReference type="InterPro" id="IPR001296">
    <property type="entry name" value="Glyco_trans_1"/>
</dbReference>